<name>A0A848B8B0_9FIRM</name>
<gene>
    <name evidence="8" type="ORF">HF878_08380</name>
</gene>
<reference evidence="8 9" key="1">
    <citation type="submission" date="2020-04" db="EMBL/GenBank/DDBJ databases">
        <authorList>
            <person name="Hitch T.C.A."/>
            <person name="Wylensek D."/>
            <person name="Clavel T."/>
        </authorList>
    </citation>
    <scope>NUCLEOTIDE SEQUENCE [LARGE SCALE GENOMIC DNA]</scope>
    <source>
        <strain evidence="8 9">PG-130-P53-12</strain>
    </source>
</reference>
<dbReference type="AlphaFoldDB" id="A0A848B8B0"/>
<evidence type="ECO:0000313" key="9">
    <source>
        <dbReference type="Proteomes" id="UP000543804"/>
    </source>
</evidence>
<evidence type="ECO:0000256" key="4">
    <source>
        <dbReference type="ARBA" id="ARBA00023136"/>
    </source>
</evidence>
<dbReference type="RefSeq" id="WP_170077799.1">
    <property type="nucleotide sequence ID" value="NZ_JABAFA010000033.1"/>
</dbReference>
<keyword evidence="4 6" id="KW-0472">Membrane</keyword>
<keyword evidence="2 6" id="KW-0812">Transmembrane</keyword>
<feature type="transmembrane region" description="Helical" evidence="6">
    <location>
        <begin position="324"/>
        <end position="348"/>
    </location>
</feature>
<evidence type="ECO:0000256" key="1">
    <source>
        <dbReference type="ARBA" id="ARBA00004141"/>
    </source>
</evidence>
<evidence type="ECO:0000256" key="2">
    <source>
        <dbReference type="ARBA" id="ARBA00022692"/>
    </source>
</evidence>
<dbReference type="InterPro" id="IPR018770">
    <property type="entry name" value="ChloroindolylP_hydrolase"/>
</dbReference>
<sequence>MSGWRIAGLVCFAAALVEGWQGQTSAAVGMMVLAIGCAGVALARRPRTQTQRIAALSAEQLAAVPAEEQALATELYEKAQRDYLAVEQARHAVKDERLARALAALQPVSARIMGYLRQHPEKIALARKFIDYYQDRAAQLAAEYQELEATGLVTPQVEETKRHIREVVASFGQVYTASFEKLLTDKLLDVDAELKVMEQTLDAEGIERVPEAQTADEASPEEQAQAGEPAAAGAAQAAGEAVPPGGAPQTAGATPQAPQGAPWQRHPGCGRGRRLARRLPEERTVIPVPLEADVRRQRIVMSVLAILLGTFGAHKFFQGRIGMGILYMVFCGTGIPTIVGLCEGIRYATMPLERFYEKVYRPC</sequence>
<organism evidence="8 9">
    <name type="scientific">Selenomonas bovis</name>
    <dbReference type="NCBI Taxonomy" id="416586"/>
    <lineage>
        <taxon>Bacteria</taxon>
        <taxon>Bacillati</taxon>
        <taxon>Bacillota</taxon>
        <taxon>Negativicutes</taxon>
        <taxon>Selenomonadales</taxon>
        <taxon>Selenomonadaceae</taxon>
        <taxon>Selenomonas</taxon>
    </lineage>
</organism>
<feature type="transmembrane region" description="Helical" evidence="6">
    <location>
        <begin position="299"/>
        <end position="317"/>
    </location>
</feature>
<evidence type="ECO:0000313" key="8">
    <source>
        <dbReference type="EMBL" id="NMD99478.1"/>
    </source>
</evidence>
<comment type="caution">
    <text evidence="8">The sequence shown here is derived from an EMBL/GenBank/DDBJ whole genome shotgun (WGS) entry which is preliminary data.</text>
</comment>
<dbReference type="Pfam" id="PF05154">
    <property type="entry name" value="TM2"/>
    <property type="match status" value="1"/>
</dbReference>
<dbReference type="Proteomes" id="UP000543804">
    <property type="component" value="Unassembled WGS sequence"/>
</dbReference>
<comment type="subcellular location">
    <subcellularLocation>
        <location evidence="1">Membrane</location>
        <topology evidence="1">Multi-pass membrane protein</topology>
    </subcellularLocation>
</comment>
<keyword evidence="9" id="KW-1185">Reference proteome</keyword>
<evidence type="ECO:0000259" key="7">
    <source>
        <dbReference type="Pfam" id="PF05154"/>
    </source>
</evidence>
<dbReference type="InterPro" id="IPR007829">
    <property type="entry name" value="TM2"/>
</dbReference>
<feature type="domain" description="TM2" evidence="7">
    <location>
        <begin position="296"/>
        <end position="344"/>
    </location>
</feature>
<evidence type="ECO:0000256" key="5">
    <source>
        <dbReference type="SAM" id="MobiDB-lite"/>
    </source>
</evidence>
<dbReference type="Pfam" id="PF10112">
    <property type="entry name" value="Halogen_Hydrol"/>
    <property type="match status" value="1"/>
</dbReference>
<dbReference type="EMBL" id="JABAFA010000033">
    <property type="protein sequence ID" value="NMD99478.1"/>
    <property type="molecule type" value="Genomic_DNA"/>
</dbReference>
<accession>A0A848B8B0</accession>
<feature type="region of interest" description="Disordered" evidence="5">
    <location>
        <begin position="205"/>
        <end position="271"/>
    </location>
</feature>
<dbReference type="GO" id="GO:0016020">
    <property type="term" value="C:membrane"/>
    <property type="evidence" value="ECO:0007669"/>
    <property type="project" value="UniProtKB-SubCell"/>
</dbReference>
<evidence type="ECO:0000256" key="3">
    <source>
        <dbReference type="ARBA" id="ARBA00022989"/>
    </source>
</evidence>
<protein>
    <submittedName>
        <fullName evidence="8">NINE protein</fullName>
    </submittedName>
</protein>
<proteinExistence type="predicted"/>
<evidence type="ECO:0000256" key="6">
    <source>
        <dbReference type="SAM" id="Phobius"/>
    </source>
</evidence>
<keyword evidence="3 6" id="KW-1133">Transmembrane helix</keyword>
<feature type="compositionally biased region" description="Low complexity" evidence="5">
    <location>
        <begin position="221"/>
        <end position="262"/>
    </location>
</feature>